<comment type="caution">
    <text evidence="2">The sequence shown here is derived from an EMBL/GenBank/DDBJ whole genome shotgun (WGS) entry which is preliminary data.</text>
</comment>
<dbReference type="Gene3D" id="3.30.160.60">
    <property type="entry name" value="Classic Zinc Finger"/>
    <property type="match status" value="1"/>
</dbReference>
<organism evidence="2 3">
    <name type="scientific">Clohesyomyces aquaticus</name>
    <dbReference type="NCBI Taxonomy" id="1231657"/>
    <lineage>
        <taxon>Eukaryota</taxon>
        <taxon>Fungi</taxon>
        <taxon>Dikarya</taxon>
        <taxon>Ascomycota</taxon>
        <taxon>Pezizomycotina</taxon>
        <taxon>Dothideomycetes</taxon>
        <taxon>Pleosporomycetidae</taxon>
        <taxon>Pleosporales</taxon>
        <taxon>Lindgomycetaceae</taxon>
        <taxon>Clohesyomyces</taxon>
    </lineage>
</organism>
<dbReference type="AlphaFoldDB" id="A0A1Y1ZUS4"/>
<name>A0A1Y1ZUS4_9PLEO</name>
<feature type="domain" description="C2H2-type" evidence="1">
    <location>
        <begin position="275"/>
        <end position="297"/>
    </location>
</feature>
<evidence type="ECO:0000313" key="2">
    <source>
        <dbReference type="EMBL" id="ORY13535.1"/>
    </source>
</evidence>
<dbReference type="InterPro" id="IPR013087">
    <property type="entry name" value="Znf_C2H2_type"/>
</dbReference>
<dbReference type="PROSITE" id="PS00028">
    <property type="entry name" value="ZINC_FINGER_C2H2_1"/>
    <property type="match status" value="2"/>
</dbReference>
<accession>A0A1Y1ZUS4</accession>
<sequence length="346" mass="36611">MQLCLSRVPRVPVPFPSQGYAMLDRAFHATEDLVSSDANTIGDCTGALLQQNSLYNGTGRNFDIRPDDVNICVYSLPLGTGISTGYYGLNGSVLSNQSPNVLELNGFNNSSAINQSGMGQPVSWDPTNPGDGSDIANYHNNGLATGLSIPPMVNNASGGTSAPHFATLSGDGFTTGNNSLGGNPGFSEYPSHAPACLFVPCTHIAASDNLGWPMDGNVASALTTPPAINEGRPMTDIPPVMQPHTGALLSQTGSTPFRLRPVSLSKRRQKGGVPCPEGCGTILSRRYDIPRHLAQKHTVATLRCPVRGCIKQFSRRDKRSDHLKNGHKLGAEDINMLFAANLGEGV</sequence>
<proteinExistence type="predicted"/>
<evidence type="ECO:0000313" key="3">
    <source>
        <dbReference type="Proteomes" id="UP000193144"/>
    </source>
</evidence>
<feature type="domain" description="C2H2-type" evidence="1">
    <location>
        <begin position="304"/>
        <end position="327"/>
    </location>
</feature>
<keyword evidence="3" id="KW-1185">Reference proteome</keyword>
<evidence type="ECO:0000259" key="1">
    <source>
        <dbReference type="PROSITE" id="PS00028"/>
    </source>
</evidence>
<gene>
    <name evidence="2" type="ORF">BCR34DRAFT_265643</name>
</gene>
<dbReference type="Proteomes" id="UP000193144">
    <property type="component" value="Unassembled WGS sequence"/>
</dbReference>
<dbReference type="OrthoDB" id="654211at2759"/>
<dbReference type="SMART" id="SM00355">
    <property type="entry name" value="ZnF_C2H2"/>
    <property type="match status" value="2"/>
</dbReference>
<dbReference type="EMBL" id="MCFA01000041">
    <property type="protein sequence ID" value="ORY13535.1"/>
    <property type="molecule type" value="Genomic_DNA"/>
</dbReference>
<protein>
    <recommendedName>
        <fullName evidence="1">C2H2-type domain-containing protein</fullName>
    </recommendedName>
</protein>
<reference evidence="2 3" key="1">
    <citation type="submission" date="2016-07" db="EMBL/GenBank/DDBJ databases">
        <title>Pervasive Adenine N6-methylation of Active Genes in Fungi.</title>
        <authorList>
            <consortium name="DOE Joint Genome Institute"/>
            <person name="Mondo S.J."/>
            <person name="Dannebaum R.O."/>
            <person name="Kuo R.C."/>
            <person name="Labutti K."/>
            <person name="Haridas S."/>
            <person name="Kuo A."/>
            <person name="Salamov A."/>
            <person name="Ahrendt S.R."/>
            <person name="Lipzen A."/>
            <person name="Sullivan W."/>
            <person name="Andreopoulos W.B."/>
            <person name="Clum A."/>
            <person name="Lindquist E."/>
            <person name="Daum C."/>
            <person name="Ramamoorthy G.K."/>
            <person name="Gryganskyi A."/>
            <person name="Culley D."/>
            <person name="Magnuson J.K."/>
            <person name="James T.Y."/>
            <person name="O'Malley M.A."/>
            <person name="Stajich J.E."/>
            <person name="Spatafora J.W."/>
            <person name="Visel A."/>
            <person name="Grigoriev I.V."/>
        </authorList>
    </citation>
    <scope>NUCLEOTIDE SEQUENCE [LARGE SCALE GENOMIC DNA]</scope>
    <source>
        <strain evidence="2 3">CBS 115471</strain>
    </source>
</reference>